<dbReference type="Proteomes" id="UP000494040">
    <property type="component" value="Unassembled WGS sequence"/>
</dbReference>
<feature type="disulfide bond" evidence="14">
    <location>
        <begin position="267"/>
        <end position="288"/>
    </location>
</feature>
<evidence type="ECO:0000313" key="18">
    <source>
        <dbReference type="EnsemblMetazoa" id="XP_014249505.1"/>
    </source>
</evidence>
<feature type="disulfide bond" evidence="14">
    <location>
        <begin position="41"/>
        <end position="86"/>
    </location>
</feature>
<evidence type="ECO:0000256" key="9">
    <source>
        <dbReference type="ARBA" id="ARBA00023033"/>
    </source>
</evidence>
<dbReference type="GO" id="GO:0006518">
    <property type="term" value="P:peptide metabolic process"/>
    <property type="evidence" value="ECO:0007669"/>
    <property type="project" value="InterPro"/>
</dbReference>
<feature type="domain" description="Copper type II ascorbate-dependent monooxygenase C-terminal" evidence="17">
    <location>
        <begin position="170"/>
        <end position="318"/>
    </location>
</feature>
<feature type="disulfide bond" evidence="14">
    <location>
        <begin position="194"/>
        <end position="307"/>
    </location>
</feature>
<feature type="binding site" evidence="13">
    <location>
        <position position="68"/>
    </location>
    <ligand>
        <name>Cu(2+)</name>
        <dbReference type="ChEBI" id="CHEBI:29036"/>
        <label>1</label>
        <note>catalytic</note>
    </ligand>
</feature>
<feature type="binding site" evidence="13">
    <location>
        <position position="287"/>
    </location>
    <ligand>
        <name>Cu(2+)</name>
        <dbReference type="ChEBI" id="CHEBI:29036"/>
        <label>1</label>
        <note>catalytic</note>
    </ligand>
</feature>
<evidence type="ECO:0000259" key="17">
    <source>
        <dbReference type="Pfam" id="PF03712"/>
    </source>
</evidence>
<accession>A0A8I6RND8</accession>
<feature type="binding site" evidence="13">
    <location>
        <position position="210"/>
    </location>
    <ligand>
        <name>Cu(2+)</name>
        <dbReference type="ChEBI" id="CHEBI:29036"/>
        <label>1</label>
        <note>catalytic</note>
    </ligand>
</feature>
<evidence type="ECO:0000313" key="19">
    <source>
        <dbReference type="Proteomes" id="UP000494040"/>
    </source>
</evidence>
<comment type="subcellular location">
    <subcellularLocation>
        <location evidence="1">Secreted</location>
    </subcellularLocation>
</comment>
<dbReference type="Gene3D" id="2.60.120.230">
    <property type="match status" value="1"/>
</dbReference>
<evidence type="ECO:0000256" key="2">
    <source>
        <dbReference type="ARBA" id="ARBA00010676"/>
    </source>
</evidence>
<evidence type="ECO:0000256" key="3">
    <source>
        <dbReference type="ARBA" id="ARBA00012689"/>
    </source>
</evidence>
<dbReference type="Gene3D" id="2.60.120.310">
    <property type="entry name" value="Copper type II, ascorbate-dependent monooxygenase, N-terminal domain"/>
    <property type="match status" value="1"/>
</dbReference>
<dbReference type="GO" id="GO:0016020">
    <property type="term" value="C:membrane"/>
    <property type="evidence" value="ECO:0007669"/>
    <property type="project" value="InterPro"/>
</dbReference>
<dbReference type="CTD" id="37823"/>
<dbReference type="InterPro" id="IPR014784">
    <property type="entry name" value="Cu2_ascorb_mOase-like_C"/>
</dbReference>
<evidence type="ECO:0000256" key="12">
    <source>
        <dbReference type="ARBA" id="ARBA00048431"/>
    </source>
</evidence>
<keyword evidence="10 14" id="KW-1015">Disulfide bond</keyword>
<dbReference type="FunFam" id="2.60.120.310:FF:000005">
    <property type="entry name" value="Peptidylglycine alpha-hydroxylating monooxygenase"/>
    <property type="match status" value="1"/>
</dbReference>
<keyword evidence="4" id="KW-0964">Secreted</keyword>
<organism evidence="18 19">
    <name type="scientific">Cimex lectularius</name>
    <name type="common">Bed bug</name>
    <name type="synonym">Acanthia lectularia</name>
    <dbReference type="NCBI Taxonomy" id="79782"/>
    <lineage>
        <taxon>Eukaryota</taxon>
        <taxon>Metazoa</taxon>
        <taxon>Ecdysozoa</taxon>
        <taxon>Arthropoda</taxon>
        <taxon>Hexapoda</taxon>
        <taxon>Insecta</taxon>
        <taxon>Pterygota</taxon>
        <taxon>Neoptera</taxon>
        <taxon>Paraneoptera</taxon>
        <taxon>Hemiptera</taxon>
        <taxon>Heteroptera</taxon>
        <taxon>Panheteroptera</taxon>
        <taxon>Cimicomorpha</taxon>
        <taxon>Cimicidae</taxon>
        <taxon>Cimex</taxon>
    </lineage>
</organism>
<evidence type="ECO:0000256" key="10">
    <source>
        <dbReference type="ARBA" id="ARBA00023157"/>
    </source>
</evidence>
<evidence type="ECO:0000256" key="11">
    <source>
        <dbReference type="ARBA" id="ARBA00023180"/>
    </source>
</evidence>
<dbReference type="OrthoDB" id="10044505at2759"/>
<dbReference type="GO" id="GO:0005507">
    <property type="term" value="F:copper ion binding"/>
    <property type="evidence" value="ECO:0007669"/>
    <property type="project" value="InterPro"/>
</dbReference>
<dbReference type="OMA" id="PELYLCT"/>
<feature type="binding site" evidence="13">
    <location>
        <position position="143"/>
    </location>
    <ligand>
        <name>Cu(2+)</name>
        <dbReference type="ChEBI" id="CHEBI:29036"/>
        <label>1</label>
        <note>catalytic</note>
    </ligand>
</feature>
<comment type="catalytic activity">
    <reaction evidence="12">
        <text>a [peptide]-C-terminal glycine + 2 L-ascorbate + O2 = a [peptide]-C-terminal (2S)-2-hydroxyglycine + 2 monodehydro-L-ascorbate radical + H2O</text>
        <dbReference type="Rhea" id="RHEA:21452"/>
        <dbReference type="Rhea" id="RHEA-COMP:13486"/>
        <dbReference type="Rhea" id="RHEA-COMP:15321"/>
        <dbReference type="ChEBI" id="CHEBI:15377"/>
        <dbReference type="ChEBI" id="CHEBI:15379"/>
        <dbReference type="ChEBI" id="CHEBI:38290"/>
        <dbReference type="ChEBI" id="CHEBI:59513"/>
        <dbReference type="ChEBI" id="CHEBI:137000"/>
        <dbReference type="ChEBI" id="CHEBI:142768"/>
        <dbReference type="EC" id="1.14.17.3"/>
    </reaction>
</comment>
<reference evidence="18" key="1">
    <citation type="submission" date="2022-01" db="UniProtKB">
        <authorList>
            <consortium name="EnsemblMetazoa"/>
        </authorList>
    </citation>
    <scope>IDENTIFICATION</scope>
</reference>
<sequence>MTLAILVLLALITCFSHCYKVEKYPLLMPNVHPYSDELYLCTPVRVNHTRHFYIIGFEPKARMHTAHHILLYGCLYPGSSNTVWNCGEMANNDDDQERPNPCSDGSQIIYAWARDAPALKLPEGVGFKIGGDSSIQYLVLQVHYSHRFAAGHTDNSGVYLHYTEKPMNKLAGVLLLGTSGQVEPMQVTHMETACTIYEPKVLHPFAFRTHTHKLGKIVSGYRVRIDNDLNYDWTLLGKKDPQQPQMFYEVDDPNMEIREGDVLAARCTMNSTRTTVTYIGGTNKDEMCNFYLMYYVEGDEPLKTKYCFSVGPPIYSWRKSGLQNIPNIGASTFD</sequence>
<feature type="binding site" evidence="13">
    <location>
        <position position="67"/>
    </location>
    <ligand>
        <name>Cu(2+)</name>
        <dbReference type="ChEBI" id="CHEBI:29036"/>
        <label>1</label>
        <note>catalytic</note>
    </ligand>
</feature>
<dbReference type="AlphaFoldDB" id="A0A8I6RND8"/>
<dbReference type="PANTHER" id="PTHR10680:SF14">
    <property type="entry name" value="PEPTIDYL-GLYCINE ALPHA-AMIDATING MONOOXYGENASE"/>
    <property type="match status" value="1"/>
</dbReference>
<name>A0A8I6RND8_CIMLE</name>
<keyword evidence="8 13" id="KW-0186">Copper</keyword>
<protein>
    <recommendedName>
        <fullName evidence="3">peptidylglycine monooxygenase</fullName>
        <ecNumber evidence="3">1.14.17.3</ecNumber>
    </recommendedName>
</protein>
<dbReference type="KEGG" id="clec:106666670"/>
<feature type="chain" id="PRO_5035303941" description="peptidylglycine monooxygenase" evidence="15">
    <location>
        <begin position="19"/>
        <end position="334"/>
    </location>
</feature>
<dbReference type="GO" id="GO:0004504">
    <property type="term" value="F:peptidylglycine monooxygenase activity"/>
    <property type="evidence" value="ECO:0007669"/>
    <property type="project" value="UniProtKB-EC"/>
</dbReference>
<dbReference type="PRINTS" id="PR00790">
    <property type="entry name" value="PAMONOXGNASE"/>
</dbReference>
<dbReference type="FunFam" id="2.60.120.230:FF:000002">
    <property type="entry name" value="Peptidyl-glycine alpha-amidating monooxygenase B"/>
    <property type="match status" value="1"/>
</dbReference>
<feature type="domain" description="Copper type II ascorbate-dependent monooxygenase N-terminal" evidence="16">
    <location>
        <begin position="26"/>
        <end position="146"/>
    </location>
</feature>
<dbReference type="InterPro" id="IPR024548">
    <property type="entry name" value="Cu2_monoox_C"/>
</dbReference>
<keyword evidence="9" id="KW-0503">Monooxygenase</keyword>
<evidence type="ECO:0000256" key="13">
    <source>
        <dbReference type="PIRSR" id="PIRSR600720-2"/>
    </source>
</evidence>
<evidence type="ECO:0000256" key="5">
    <source>
        <dbReference type="ARBA" id="ARBA00022723"/>
    </source>
</evidence>
<keyword evidence="5 13" id="KW-0479">Metal-binding</keyword>
<feature type="disulfide bond" evidence="14">
    <location>
        <begin position="74"/>
        <end position="102"/>
    </location>
</feature>
<dbReference type="InterPro" id="IPR000323">
    <property type="entry name" value="Cu2_ascorb_mOase_N"/>
</dbReference>
<dbReference type="Pfam" id="PF03712">
    <property type="entry name" value="Cu2_monoox_C"/>
    <property type="match status" value="1"/>
</dbReference>
<dbReference type="InterPro" id="IPR000720">
    <property type="entry name" value="PHM/PAL"/>
</dbReference>
<keyword evidence="11" id="KW-0325">Glycoprotein</keyword>
<keyword evidence="7" id="KW-0560">Oxidoreductase</keyword>
<evidence type="ECO:0000256" key="14">
    <source>
        <dbReference type="PIRSR" id="PIRSR600720-3"/>
    </source>
</evidence>
<dbReference type="InterPro" id="IPR036939">
    <property type="entry name" value="Cu2_ascorb_mOase_N_sf"/>
</dbReference>
<comment type="cofactor">
    <cofactor evidence="13">
        <name>Cu(2+)</name>
        <dbReference type="ChEBI" id="CHEBI:29036"/>
    </cofactor>
    <text evidence="13">Binds 2 Cu(2+) ions per subunit.</text>
</comment>
<dbReference type="PROSITE" id="PS00085">
    <property type="entry name" value="CU2_MONOOXYGENASE_2"/>
    <property type="match status" value="1"/>
</dbReference>
<evidence type="ECO:0000256" key="7">
    <source>
        <dbReference type="ARBA" id="ARBA00023002"/>
    </source>
</evidence>
<feature type="binding site" evidence="13">
    <location>
        <position position="212"/>
    </location>
    <ligand>
        <name>Cu(2+)</name>
        <dbReference type="ChEBI" id="CHEBI:29036"/>
        <label>1</label>
        <note>catalytic</note>
    </ligand>
</feature>
<evidence type="ECO:0000256" key="6">
    <source>
        <dbReference type="ARBA" id="ARBA00022729"/>
    </source>
</evidence>
<dbReference type="GeneID" id="106666670"/>
<evidence type="ECO:0000256" key="1">
    <source>
        <dbReference type="ARBA" id="ARBA00004613"/>
    </source>
</evidence>
<evidence type="ECO:0000256" key="4">
    <source>
        <dbReference type="ARBA" id="ARBA00022525"/>
    </source>
</evidence>
<dbReference type="InterPro" id="IPR008977">
    <property type="entry name" value="PHM/PNGase_F_dom_sf"/>
</dbReference>
<keyword evidence="19" id="KW-1185">Reference proteome</keyword>
<dbReference type="GO" id="GO:0005576">
    <property type="term" value="C:extracellular region"/>
    <property type="evidence" value="ECO:0007669"/>
    <property type="project" value="UniProtKB-SubCell"/>
</dbReference>
<comment type="similarity">
    <text evidence="2">Belongs to the copper type II ascorbate-dependent monooxygenase family.</text>
</comment>
<dbReference type="PANTHER" id="PTHR10680">
    <property type="entry name" value="PEPTIDYL-GLYCINE ALPHA-AMIDATING MONOOXYGENASE"/>
    <property type="match status" value="1"/>
</dbReference>
<dbReference type="EC" id="1.14.17.3" evidence="3"/>
<dbReference type="Pfam" id="PF01082">
    <property type="entry name" value="Cu2_monooxygen"/>
    <property type="match status" value="1"/>
</dbReference>
<feature type="signal peptide" evidence="15">
    <location>
        <begin position="1"/>
        <end position="18"/>
    </location>
</feature>
<evidence type="ECO:0000256" key="8">
    <source>
        <dbReference type="ARBA" id="ARBA00023008"/>
    </source>
</evidence>
<dbReference type="EnsemblMetazoa" id="XM_014394019.2">
    <property type="protein sequence ID" value="XP_014249505.1"/>
    <property type="gene ID" value="LOC106666670"/>
</dbReference>
<proteinExistence type="inferred from homology"/>
<keyword evidence="6 15" id="KW-0732">Signal</keyword>
<dbReference type="SUPFAM" id="SSF49742">
    <property type="entry name" value="PHM/PNGase F"/>
    <property type="match status" value="2"/>
</dbReference>
<evidence type="ECO:0000256" key="15">
    <source>
        <dbReference type="SAM" id="SignalP"/>
    </source>
</evidence>
<evidence type="ECO:0000259" key="16">
    <source>
        <dbReference type="Pfam" id="PF01082"/>
    </source>
</evidence>
<dbReference type="InterPro" id="IPR014783">
    <property type="entry name" value="Cu2_ascorb_mOase_CS-2"/>
</dbReference>
<dbReference type="RefSeq" id="XP_014249505.1">
    <property type="nucleotide sequence ID" value="XM_014394019.2"/>
</dbReference>